<name>A0A9D4J240_DREPO</name>
<dbReference type="Proteomes" id="UP000828390">
    <property type="component" value="Unassembled WGS sequence"/>
</dbReference>
<reference evidence="1" key="2">
    <citation type="submission" date="2020-11" db="EMBL/GenBank/DDBJ databases">
        <authorList>
            <person name="McCartney M.A."/>
            <person name="Auch B."/>
            <person name="Kono T."/>
            <person name="Mallez S."/>
            <person name="Becker A."/>
            <person name="Gohl D.M."/>
            <person name="Silverstein K.A.T."/>
            <person name="Koren S."/>
            <person name="Bechman K.B."/>
            <person name="Herman A."/>
            <person name="Abrahante J.E."/>
            <person name="Garbe J."/>
        </authorList>
    </citation>
    <scope>NUCLEOTIDE SEQUENCE</scope>
    <source>
        <strain evidence="1">Duluth1</strain>
        <tissue evidence="1">Whole animal</tissue>
    </source>
</reference>
<dbReference type="AlphaFoldDB" id="A0A9D4J240"/>
<dbReference type="EMBL" id="JAIWYP010000007">
    <property type="protein sequence ID" value="KAH3792712.1"/>
    <property type="molecule type" value="Genomic_DNA"/>
</dbReference>
<evidence type="ECO:0000313" key="1">
    <source>
        <dbReference type="EMBL" id="KAH3792712.1"/>
    </source>
</evidence>
<keyword evidence="2" id="KW-1185">Reference proteome</keyword>
<comment type="caution">
    <text evidence="1">The sequence shown here is derived from an EMBL/GenBank/DDBJ whole genome shotgun (WGS) entry which is preliminary data.</text>
</comment>
<reference evidence="1" key="1">
    <citation type="journal article" date="2019" name="bioRxiv">
        <title>The Genome of the Zebra Mussel, Dreissena polymorpha: A Resource for Invasive Species Research.</title>
        <authorList>
            <person name="McCartney M.A."/>
            <person name="Auch B."/>
            <person name="Kono T."/>
            <person name="Mallez S."/>
            <person name="Zhang Y."/>
            <person name="Obille A."/>
            <person name="Becker A."/>
            <person name="Abrahante J.E."/>
            <person name="Garbe J."/>
            <person name="Badalamenti J.P."/>
            <person name="Herman A."/>
            <person name="Mangelson H."/>
            <person name="Liachko I."/>
            <person name="Sullivan S."/>
            <person name="Sone E.D."/>
            <person name="Koren S."/>
            <person name="Silverstein K.A.T."/>
            <person name="Beckman K.B."/>
            <person name="Gohl D.M."/>
        </authorList>
    </citation>
    <scope>NUCLEOTIDE SEQUENCE</scope>
    <source>
        <strain evidence="1">Duluth1</strain>
        <tissue evidence="1">Whole animal</tissue>
    </source>
</reference>
<protein>
    <submittedName>
        <fullName evidence="1">Uncharacterized protein</fullName>
    </submittedName>
</protein>
<proteinExistence type="predicted"/>
<sequence>MARALLQRVPDRRKHQSWLNNLLQLQDARHVRWSRIPDALPGDGAVVRPSTNLLE</sequence>
<gene>
    <name evidence="1" type="ORF">DPMN_146211</name>
</gene>
<accession>A0A9D4J240</accession>
<organism evidence="1 2">
    <name type="scientific">Dreissena polymorpha</name>
    <name type="common">Zebra mussel</name>
    <name type="synonym">Mytilus polymorpha</name>
    <dbReference type="NCBI Taxonomy" id="45954"/>
    <lineage>
        <taxon>Eukaryota</taxon>
        <taxon>Metazoa</taxon>
        <taxon>Spiralia</taxon>
        <taxon>Lophotrochozoa</taxon>
        <taxon>Mollusca</taxon>
        <taxon>Bivalvia</taxon>
        <taxon>Autobranchia</taxon>
        <taxon>Heteroconchia</taxon>
        <taxon>Euheterodonta</taxon>
        <taxon>Imparidentia</taxon>
        <taxon>Neoheterodontei</taxon>
        <taxon>Myida</taxon>
        <taxon>Dreissenoidea</taxon>
        <taxon>Dreissenidae</taxon>
        <taxon>Dreissena</taxon>
    </lineage>
</organism>
<evidence type="ECO:0000313" key="2">
    <source>
        <dbReference type="Proteomes" id="UP000828390"/>
    </source>
</evidence>